<keyword evidence="3" id="KW-1185">Reference proteome</keyword>
<dbReference type="InterPro" id="IPR036047">
    <property type="entry name" value="F-box-like_dom_sf"/>
</dbReference>
<protein>
    <recommendedName>
        <fullName evidence="1">F-box domain-containing protein</fullName>
    </recommendedName>
</protein>
<dbReference type="Pfam" id="PF00646">
    <property type="entry name" value="F-box"/>
    <property type="match status" value="1"/>
</dbReference>
<dbReference type="Proteomes" id="UP001168990">
    <property type="component" value="Unassembled WGS sequence"/>
</dbReference>
<comment type="caution">
    <text evidence="2">The sequence shown here is derived from an EMBL/GenBank/DDBJ whole genome shotgun (WGS) entry which is preliminary data.</text>
</comment>
<feature type="domain" description="F-box" evidence="1">
    <location>
        <begin position="9"/>
        <end position="48"/>
    </location>
</feature>
<organism evidence="2 3">
    <name type="scientific">Microctonus aethiopoides</name>
    <dbReference type="NCBI Taxonomy" id="144406"/>
    <lineage>
        <taxon>Eukaryota</taxon>
        <taxon>Metazoa</taxon>
        <taxon>Ecdysozoa</taxon>
        <taxon>Arthropoda</taxon>
        <taxon>Hexapoda</taxon>
        <taxon>Insecta</taxon>
        <taxon>Pterygota</taxon>
        <taxon>Neoptera</taxon>
        <taxon>Endopterygota</taxon>
        <taxon>Hymenoptera</taxon>
        <taxon>Apocrita</taxon>
        <taxon>Ichneumonoidea</taxon>
        <taxon>Braconidae</taxon>
        <taxon>Euphorinae</taxon>
        <taxon>Microctonus</taxon>
    </lineage>
</organism>
<dbReference type="Gene3D" id="3.80.10.10">
    <property type="entry name" value="Ribonuclease Inhibitor"/>
    <property type="match status" value="1"/>
</dbReference>
<dbReference type="AlphaFoldDB" id="A0AA39F0Q7"/>
<proteinExistence type="predicted"/>
<accession>A0AA39F0Q7</accession>
<dbReference type="InterPro" id="IPR001810">
    <property type="entry name" value="F-box_dom"/>
</dbReference>
<dbReference type="SUPFAM" id="SSF81383">
    <property type="entry name" value="F-box domain"/>
    <property type="match status" value="1"/>
</dbReference>
<dbReference type="EMBL" id="JAQQBS010001423">
    <property type="protein sequence ID" value="KAK0160230.1"/>
    <property type="molecule type" value="Genomic_DNA"/>
</dbReference>
<gene>
    <name evidence="2" type="ORF">PV328_007658</name>
</gene>
<name>A0AA39F0Q7_9HYME</name>
<evidence type="ECO:0000313" key="2">
    <source>
        <dbReference type="EMBL" id="KAK0160230.1"/>
    </source>
</evidence>
<evidence type="ECO:0000259" key="1">
    <source>
        <dbReference type="Pfam" id="PF00646"/>
    </source>
</evidence>
<dbReference type="SUPFAM" id="SSF52047">
    <property type="entry name" value="RNI-like"/>
    <property type="match status" value="1"/>
</dbReference>
<evidence type="ECO:0000313" key="3">
    <source>
        <dbReference type="Proteomes" id="UP001168990"/>
    </source>
</evidence>
<reference evidence="2" key="1">
    <citation type="journal article" date="2023" name="bioRxiv">
        <title>Scaffold-level genome assemblies of two parasitoid biocontrol wasps reveal the parthenogenesis mechanism and an associated novel virus.</title>
        <authorList>
            <person name="Inwood S."/>
            <person name="Skelly J."/>
            <person name="Guhlin J."/>
            <person name="Harrop T."/>
            <person name="Goldson S."/>
            <person name="Dearden P."/>
        </authorList>
    </citation>
    <scope>NUCLEOTIDE SEQUENCE</scope>
    <source>
        <strain evidence="2">Irish</strain>
        <tissue evidence="2">Whole body</tissue>
    </source>
</reference>
<sequence>MPVKQNFFQKLPNEIFTEIVSYLTFRDQCRLISASKYLASKICSLPRNIEITPQQCFGTTRVDVNRFERYISASSIIFVINPFGYGTDSKLRKIVIADMNVSNVSRIRIECMLLYYFNDSRHCVVEVDLSAIIIAPFIVSQMSVNCPRLKKLILGNTRGSCDRRLKQFFIDSIVKKSLKILEINNNNHFSGSALAHAQISILTHLTLKNCNKLHLRHLGTFIRNNNTLISLEITNCCDDERGPNMDIILNSLGCTMISRFVLMNDIAYSDQYISWEMMNRPTYALEELTIGGHRGLNPYILSCVIRNSPNLKYLKISNFDLGEHIFFSNQSSCETLVLDDVMCLNCAIWFTKYQKLKSITYRGSCELSGCHLSMFVMINRETLQVFDVTGAEIITCLQCIAQLEIIESPGNKPIQIVINTERIEGAPSMNPVIDVSHPLVIFTDVAQKN</sequence>
<reference evidence="2" key="2">
    <citation type="submission" date="2023-03" db="EMBL/GenBank/DDBJ databases">
        <authorList>
            <person name="Inwood S.N."/>
            <person name="Skelly J.G."/>
            <person name="Guhlin J."/>
            <person name="Harrop T.W.R."/>
            <person name="Goldson S.G."/>
            <person name="Dearden P.K."/>
        </authorList>
    </citation>
    <scope>NUCLEOTIDE SEQUENCE</scope>
    <source>
        <strain evidence="2">Irish</strain>
        <tissue evidence="2">Whole body</tissue>
    </source>
</reference>
<dbReference type="InterPro" id="IPR032675">
    <property type="entry name" value="LRR_dom_sf"/>
</dbReference>